<feature type="non-terminal residue" evidence="3">
    <location>
        <position position="149"/>
    </location>
</feature>
<dbReference type="GO" id="GO:0016706">
    <property type="term" value="F:2-oxoglutarate-dependent dioxygenase activity"/>
    <property type="evidence" value="ECO:0007669"/>
    <property type="project" value="InterPro"/>
</dbReference>
<dbReference type="GO" id="GO:0008168">
    <property type="term" value="F:methyltransferase activity"/>
    <property type="evidence" value="ECO:0007669"/>
    <property type="project" value="InterPro"/>
</dbReference>
<feature type="transmembrane region" description="Helical" evidence="1">
    <location>
        <begin position="111"/>
        <end position="131"/>
    </location>
</feature>
<keyword evidence="1" id="KW-0472">Membrane</keyword>
<accession>A0A2U9CKR0</accession>
<feature type="domain" description="Alkylated DNA repair protein AlkB homologue 8 N-terminal" evidence="2">
    <location>
        <begin position="78"/>
        <end position="118"/>
    </location>
</feature>
<dbReference type="AlphaFoldDB" id="A0A2U9CKR0"/>
<keyword evidence="1" id="KW-0812">Transmembrane</keyword>
<sequence>VGCIRDGQEGEYRALVDGFVEWVGANHLLLNMDKTREMAIDFRRKRTASQPLFILGEEVETVEDYKYLGVNIDNGLNWKTNSLAVYKKGMSRLYFLRKLRSFNVCSRMLEMFYQSVVASVLFFTVVCWGAASEPGDMNRLNKLIKKAGS</sequence>
<evidence type="ECO:0000256" key="1">
    <source>
        <dbReference type="SAM" id="Phobius"/>
    </source>
</evidence>
<evidence type="ECO:0000313" key="4">
    <source>
        <dbReference type="Proteomes" id="UP000246464"/>
    </source>
</evidence>
<reference evidence="3 4" key="1">
    <citation type="submission" date="2017-12" db="EMBL/GenBank/DDBJ databases">
        <title>Integrating genomic resources of turbot (Scophthalmus maximus) in depth evaluation of genetic and physical mapping variation across individuals.</title>
        <authorList>
            <person name="Martinez P."/>
        </authorList>
    </citation>
    <scope>NUCLEOTIDE SEQUENCE [LARGE SCALE GENOMIC DNA]</scope>
</reference>
<protein>
    <recommendedName>
        <fullName evidence="2">Alkylated DNA repair protein AlkB homologue 8 N-terminal domain-containing protein</fullName>
    </recommendedName>
</protein>
<gene>
    <name evidence="3" type="ORF">SMAX5B_003407</name>
</gene>
<dbReference type="Proteomes" id="UP000246464">
    <property type="component" value="Chromosome 17"/>
</dbReference>
<evidence type="ECO:0000313" key="3">
    <source>
        <dbReference type="EMBL" id="AWP16803.1"/>
    </source>
</evidence>
<evidence type="ECO:0000259" key="2">
    <source>
        <dbReference type="Pfam" id="PF09004"/>
    </source>
</evidence>
<proteinExistence type="predicted"/>
<dbReference type="EMBL" id="CP026259">
    <property type="protein sequence ID" value="AWP16803.1"/>
    <property type="molecule type" value="Genomic_DNA"/>
</dbReference>
<keyword evidence="1" id="KW-1133">Transmembrane helix</keyword>
<organism evidence="3 4">
    <name type="scientific">Scophthalmus maximus</name>
    <name type="common">Turbot</name>
    <name type="synonym">Psetta maxima</name>
    <dbReference type="NCBI Taxonomy" id="52904"/>
    <lineage>
        <taxon>Eukaryota</taxon>
        <taxon>Metazoa</taxon>
        <taxon>Chordata</taxon>
        <taxon>Craniata</taxon>
        <taxon>Vertebrata</taxon>
        <taxon>Euteleostomi</taxon>
        <taxon>Actinopterygii</taxon>
        <taxon>Neopterygii</taxon>
        <taxon>Teleostei</taxon>
        <taxon>Neoteleostei</taxon>
        <taxon>Acanthomorphata</taxon>
        <taxon>Carangaria</taxon>
        <taxon>Pleuronectiformes</taxon>
        <taxon>Pleuronectoidei</taxon>
        <taxon>Scophthalmidae</taxon>
        <taxon>Scophthalmus</taxon>
    </lineage>
</organism>
<name>A0A2U9CKR0_SCOMX</name>
<feature type="non-terminal residue" evidence="3">
    <location>
        <position position="1"/>
    </location>
</feature>
<keyword evidence="4" id="KW-1185">Reference proteome</keyword>
<dbReference type="InterPro" id="IPR015095">
    <property type="entry name" value="AlkB_hom8_N"/>
</dbReference>
<dbReference type="Pfam" id="PF09004">
    <property type="entry name" value="ALKBH8_N"/>
    <property type="match status" value="1"/>
</dbReference>